<gene>
    <name evidence="2" type="ORF">A8E72_39825</name>
</gene>
<dbReference type="RefSeq" id="WP_060263887.1">
    <property type="nucleotide sequence ID" value="NZ_CADETK010000031.1"/>
</dbReference>
<comment type="caution">
    <text evidence="2">The sequence shown here is derived from an EMBL/GenBank/DDBJ whole genome shotgun (WGS) entry which is preliminary data.</text>
</comment>
<dbReference type="OrthoDB" id="9036030at2"/>
<evidence type="ECO:0008006" key="4">
    <source>
        <dbReference type="Google" id="ProtNLM"/>
    </source>
</evidence>
<keyword evidence="1" id="KW-1133">Transmembrane helix</keyword>
<protein>
    <recommendedName>
        <fullName evidence="4">ATP-dependent serine protease</fullName>
    </recommendedName>
</protein>
<name>A0A1V2VQG3_9BURK</name>
<accession>A0A1V2VQG3</accession>
<evidence type="ECO:0000256" key="1">
    <source>
        <dbReference type="SAM" id="Phobius"/>
    </source>
</evidence>
<keyword evidence="1" id="KW-0812">Transmembrane</keyword>
<dbReference type="EMBL" id="MUTJ01000111">
    <property type="protein sequence ID" value="ONU73566.1"/>
    <property type="molecule type" value="Genomic_DNA"/>
</dbReference>
<evidence type="ECO:0000313" key="3">
    <source>
        <dbReference type="Proteomes" id="UP000188543"/>
    </source>
</evidence>
<sequence length="257" mass="27885">MRVLPNRRVRARDAWRAVLNTRAESRHAACCRCRECGFVAFRALEHCPVCGQWNWPFESIGHTPADARAAHAPRSFHTWSSRVARALRNAAFQRPRASSAPILSILTLVLLVGGYVMVDQTCKADPVCRGSGVPGAVATGAVLQASNEPLIPVVPAPVYPFHSTDETAVAARPPLANPPQDAPLAGKPARRMAVAQAAPSLRAPDRTRTGAVRVADWKGNRDTAHRTRAIRRVSLHTGRTRRAAASNAELAKLYRGH</sequence>
<reference evidence="2 3" key="1">
    <citation type="submission" date="2016-08" db="EMBL/GenBank/DDBJ databases">
        <authorList>
            <person name="Seilhamer J.J."/>
        </authorList>
    </citation>
    <scope>NUCLEOTIDE SEQUENCE [LARGE SCALE GENOMIC DNA]</scope>
    <source>
        <strain evidence="2 3">VC14762</strain>
    </source>
</reference>
<feature type="transmembrane region" description="Helical" evidence="1">
    <location>
        <begin position="97"/>
        <end position="118"/>
    </location>
</feature>
<keyword evidence="1" id="KW-0472">Membrane</keyword>
<proteinExistence type="predicted"/>
<dbReference type="AlphaFoldDB" id="A0A1V2VQG3"/>
<evidence type="ECO:0000313" key="2">
    <source>
        <dbReference type="EMBL" id="ONU73566.1"/>
    </source>
</evidence>
<organism evidence="2 3">
    <name type="scientific">Burkholderia cenocepacia</name>
    <dbReference type="NCBI Taxonomy" id="95486"/>
    <lineage>
        <taxon>Bacteria</taxon>
        <taxon>Pseudomonadati</taxon>
        <taxon>Pseudomonadota</taxon>
        <taxon>Betaproteobacteria</taxon>
        <taxon>Burkholderiales</taxon>
        <taxon>Burkholderiaceae</taxon>
        <taxon>Burkholderia</taxon>
        <taxon>Burkholderia cepacia complex</taxon>
    </lineage>
</organism>
<dbReference type="Proteomes" id="UP000188543">
    <property type="component" value="Unassembled WGS sequence"/>
</dbReference>
<dbReference type="GeneID" id="56562848"/>